<dbReference type="AlphaFoldDB" id="A0A930UZG5"/>
<comment type="caution">
    <text evidence="1">The sequence shown here is derived from an EMBL/GenBank/DDBJ whole genome shotgun (WGS) entry which is preliminary data.</text>
</comment>
<protein>
    <submittedName>
        <fullName evidence="1">Uncharacterized protein</fullName>
    </submittedName>
</protein>
<proteinExistence type="predicted"/>
<dbReference type="EMBL" id="JADIVZ010000006">
    <property type="protein sequence ID" value="MBF4162582.1"/>
    <property type="molecule type" value="Genomic_DNA"/>
</dbReference>
<evidence type="ECO:0000313" key="2">
    <source>
        <dbReference type="Proteomes" id="UP000656804"/>
    </source>
</evidence>
<dbReference type="Proteomes" id="UP000656804">
    <property type="component" value="Unassembled WGS sequence"/>
</dbReference>
<organism evidence="1 2">
    <name type="scientific">Nocardioides acrostichi</name>
    <dbReference type="NCBI Taxonomy" id="2784339"/>
    <lineage>
        <taxon>Bacteria</taxon>
        <taxon>Bacillati</taxon>
        <taxon>Actinomycetota</taxon>
        <taxon>Actinomycetes</taxon>
        <taxon>Propionibacteriales</taxon>
        <taxon>Nocardioidaceae</taxon>
        <taxon>Nocardioides</taxon>
    </lineage>
</organism>
<dbReference type="RefSeq" id="WP_194503848.1">
    <property type="nucleotide sequence ID" value="NZ_JADIVZ010000006.1"/>
</dbReference>
<accession>A0A930UZG5</accession>
<keyword evidence="2" id="KW-1185">Reference proteome</keyword>
<sequence>MSTNKRAVPGRDDLAEIKLRRRRENLLFTHTRVAALAAEFRSHGLSDDALELYLLQLQVEQVIADEFPDEFEDLVAEWAETEARAEHHPASSSPTCGLCVAIAHDHAARTWPRAA</sequence>
<reference evidence="1" key="1">
    <citation type="submission" date="2020-11" db="EMBL/GenBank/DDBJ databases">
        <title>Nocardioides sp. CBS4Y-1, whole genome shotgun sequence.</title>
        <authorList>
            <person name="Tuo L."/>
        </authorList>
    </citation>
    <scope>NUCLEOTIDE SEQUENCE</scope>
    <source>
        <strain evidence="1">CBS4Y-1</strain>
    </source>
</reference>
<name>A0A930UZG5_9ACTN</name>
<gene>
    <name evidence="1" type="ORF">ISG29_12865</name>
</gene>
<evidence type="ECO:0000313" key="1">
    <source>
        <dbReference type="EMBL" id="MBF4162582.1"/>
    </source>
</evidence>